<evidence type="ECO:0000313" key="1">
    <source>
        <dbReference type="EMBL" id="EXU96222.1"/>
    </source>
</evidence>
<organism evidence="1 2">
    <name type="scientific">Metarhizium robertsii</name>
    <dbReference type="NCBI Taxonomy" id="568076"/>
    <lineage>
        <taxon>Eukaryota</taxon>
        <taxon>Fungi</taxon>
        <taxon>Dikarya</taxon>
        <taxon>Ascomycota</taxon>
        <taxon>Pezizomycotina</taxon>
        <taxon>Sordariomycetes</taxon>
        <taxon>Hypocreomycetidae</taxon>
        <taxon>Hypocreales</taxon>
        <taxon>Clavicipitaceae</taxon>
        <taxon>Metarhizium</taxon>
    </lineage>
</organism>
<accession>A0A014MXM9</accession>
<reference evidence="1 2" key="1">
    <citation type="submission" date="2014-02" db="EMBL/GenBank/DDBJ databases">
        <title>The genome sequence of the entomopathogenic fungus Metarhizium robertsii ARSEF 2575.</title>
        <authorList>
            <person name="Giuliano Garisto Donzelli B."/>
            <person name="Roe B.A."/>
            <person name="Macmil S.L."/>
            <person name="Krasnoff S.B."/>
            <person name="Gibson D.M."/>
        </authorList>
    </citation>
    <scope>NUCLEOTIDE SEQUENCE [LARGE SCALE GENOMIC DNA]</scope>
    <source>
        <strain evidence="1 2">ARSEF 2575</strain>
    </source>
</reference>
<comment type="caution">
    <text evidence="1">The sequence shown here is derived from an EMBL/GenBank/DDBJ whole genome shotgun (WGS) entry which is preliminary data.</text>
</comment>
<dbReference type="Proteomes" id="UP000030151">
    <property type="component" value="Unassembled WGS sequence"/>
</dbReference>
<dbReference type="OrthoDB" id="3594971at2759"/>
<evidence type="ECO:0000313" key="2">
    <source>
        <dbReference type="Proteomes" id="UP000030151"/>
    </source>
</evidence>
<dbReference type="HOGENOM" id="CLU_025527_0_0_1"/>
<dbReference type="eggNOG" id="ENOG502T357">
    <property type="taxonomic scope" value="Eukaryota"/>
</dbReference>
<gene>
    <name evidence="1" type="ORF">X797_010722</name>
</gene>
<dbReference type="AlphaFoldDB" id="A0A014MXM9"/>
<proteinExistence type="predicted"/>
<protein>
    <submittedName>
        <fullName evidence="1">Uncharacterized protein</fullName>
    </submittedName>
</protein>
<sequence>MGSSESLPVATYGHSTAHCNIPSCSNTPRQANAAGRGSLSPRNCSRILQRYIQRLSSEILMSVLEQHLWPKLQYLDAKSIFVVRSVSQLFNSIATPIAYRRVVLNELIVRPDAQTLFSKALEHISTYTNHVVVRNNLKPSGIRKILSRVMRLSSVTLCYVQDDSHGASTWPIHDVLDYDQLRTQNTKVNIENLPLGGSQSDLHASLLDPAFTRHLVSLKLARPTPPLTTKVDSLKRLLVQCSSLETLHYEDLGQGTSFTFSAGECLPPLSNLVLKSYDWSHSAEEVERHWNLSQMKSLVLVSVPVLNFLNSISPPDLCNLTRLQVHESLAHASDGREEATRRLDLLVRKHIRALEVLDITCHTNLFHIDSILQHGGSLRQVHFRDHVGFTDDDDECPTLRAEDVTRLGQGLPFVHTLELDMDVALCYPPEFLRGIASFPMLQTLILHVQTLLRATEKDDPARDRDYESAMQVFSCLVRLREKSNPDFAWKSITINVGGWRRVMLRRMGPEWRRKNARGIFAERCFVLERDENGRYRVAEQECHDGSQYISTSQL</sequence>
<dbReference type="EMBL" id="JELW01000053">
    <property type="protein sequence ID" value="EXU96222.1"/>
    <property type="molecule type" value="Genomic_DNA"/>
</dbReference>
<name>A0A014MXM9_9HYPO</name>